<reference evidence="1" key="1">
    <citation type="submission" date="2025-02" db="EMBL/GenBank/DDBJ databases">
        <authorList>
            <consortium name="NCBI Genome Project"/>
        </authorList>
    </citation>
    <scope>NUCLEOTIDE SEQUENCE</scope>
</reference>
<reference evidence="1" key="2">
    <citation type="submission" date="2025-08" db="UniProtKB">
        <authorList>
            <consortium name="RefSeq"/>
        </authorList>
    </citation>
    <scope>IDENTIFICATION</scope>
</reference>
<dbReference type="VEuPathDB" id="FungiDB:An02g06160"/>
<sequence>MVPEQKNVIVGPLSCPSVPLEVTESRLLLRSKPFFALRLGGGHGLHIDWRLGHGDSGRKSVAPEFEAFEMLGNRVLLVCKTAPTRDPVIEIGGEFKEEGQHQGMKAWLTLVIRPIHCDPLRVSKAAYAQLPPRILRQQMTGPVLAPLPTLFCKEDDYSVHTNAPQWMPYCVKRREISAGFATRRHATEFCTAQTTLVRARYISRRQYRAANQDHREAAAGPCHGRLERSITRRAVRKQ</sequence>
<proteinExistence type="predicted"/>
<dbReference type="RefSeq" id="XP_059599989.1">
    <property type="nucleotide sequence ID" value="XM_059746348.1"/>
</dbReference>
<dbReference type="AlphaFoldDB" id="A0AAJ8DY72"/>
<organism evidence="1">
    <name type="scientific">Aspergillus niger</name>
    <dbReference type="NCBI Taxonomy" id="5061"/>
    <lineage>
        <taxon>Eukaryota</taxon>
        <taxon>Fungi</taxon>
        <taxon>Dikarya</taxon>
        <taxon>Ascomycota</taxon>
        <taxon>Pezizomycotina</taxon>
        <taxon>Eurotiomycetes</taxon>
        <taxon>Eurotiomycetidae</taxon>
        <taxon>Eurotiales</taxon>
        <taxon>Aspergillaceae</taxon>
        <taxon>Aspergillus</taxon>
        <taxon>Aspergillus subgen. Circumdati</taxon>
    </lineage>
</organism>
<evidence type="ECO:0000313" key="1">
    <source>
        <dbReference type="RefSeq" id="XP_059599989.1"/>
    </source>
</evidence>
<protein>
    <submittedName>
        <fullName evidence="1">Uncharacterized protein</fullName>
    </submittedName>
</protein>
<gene>
    <name evidence="1" type="ORF">An02g06160</name>
</gene>
<name>A0AAJ8DY72_ASPNG</name>
<dbReference type="KEGG" id="ang:An02g06160"/>
<dbReference type="GeneID" id="84590353"/>
<accession>A0AAJ8DY72</accession>